<dbReference type="SUPFAM" id="SSF142338">
    <property type="entry name" value="CofD-like"/>
    <property type="match status" value="1"/>
</dbReference>
<organism evidence="4 5">
    <name type="scientific">Calidithermus terrae</name>
    <dbReference type="NCBI Taxonomy" id="1408545"/>
    <lineage>
        <taxon>Bacteria</taxon>
        <taxon>Thermotogati</taxon>
        <taxon>Deinococcota</taxon>
        <taxon>Deinococci</taxon>
        <taxon>Thermales</taxon>
        <taxon>Thermaceae</taxon>
        <taxon>Calidithermus</taxon>
    </lineage>
</organism>
<dbReference type="Pfam" id="PF01933">
    <property type="entry name" value="CofD"/>
    <property type="match status" value="1"/>
</dbReference>
<dbReference type="HAMAP" id="MF_00973">
    <property type="entry name" value="Gluconeogen_factor"/>
    <property type="match status" value="1"/>
</dbReference>
<dbReference type="InterPro" id="IPR038136">
    <property type="entry name" value="CofD-like_dom_sf"/>
</dbReference>
<dbReference type="CDD" id="cd07187">
    <property type="entry name" value="YvcK_like"/>
    <property type="match status" value="1"/>
</dbReference>
<evidence type="ECO:0000313" key="4">
    <source>
        <dbReference type="EMBL" id="RIH77713.1"/>
    </source>
</evidence>
<keyword evidence="3" id="KW-1133">Transmembrane helix</keyword>
<feature type="transmembrane region" description="Helical" evidence="3">
    <location>
        <begin position="67"/>
        <end position="85"/>
    </location>
</feature>
<dbReference type="InterPro" id="IPR002882">
    <property type="entry name" value="CofD"/>
</dbReference>
<comment type="function">
    <text evidence="2">Required for morphogenesis under gluconeogenic growth conditions.</text>
</comment>
<sequence>MQGRAVRFGLRWQSWRWLLPGMRVKRYLLVAVLGGLLGLVGILQLSWEGPLVSKFYELVHWARPFDAPAWLTGSLWLGLGVFLLAQGIRWMNRSMLSALTDPDTVPEQVYIRRRLEAGPRIVALGGGTGLSRVLRGLKEETANLTAVVAVTDDGGSTGRLRDSFGIPAVGDLVDCLAALSDAPGLPDLMAYRFRRGGELAGHTFGNLMLVSLHEVEGNFAEALRNANQILRLRGAVWPATALPAKLCALREDGSTSEGETRLREGKSRIRRVWLEALRREPVGVAAEGLAEPGSAFEQPPELTAMPEALEAIRRADLIVLGPGSLYSSVIPSFLPPQIQEAILKAPGKLCYILNVMTEKGETDHLSALEHYRAIAAHLGRAPEIVVAHTQPIGAERQARYGAEGQQPVTLDLEALEAQGVRVVRGDFLEDGPYAQHDPAKLVRALMALRSQ</sequence>
<comment type="similarity">
    <text evidence="2">Belongs to the gluconeogenesis factor family.</text>
</comment>
<dbReference type="Gene3D" id="3.40.50.10680">
    <property type="entry name" value="CofD-like domains"/>
    <property type="match status" value="1"/>
</dbReference>
<keyword evidence="3" id="KW-0472">Membrane</keyword>
<dbReference type="AlphaFoldDB" id="A0A399E2E3"/>
<feature type="transmembrane region" description="Helical" evidence="3">
    <location>
        <begin position="27"/>
        <end position="47"/>
    </location>
</feature>
<dbReference type="Proteomes" id="UP000265715">
    <property type="component" value="Unassembled WGS sequence"/>
</dbReference>
<dbReference type="GO" id="GO:0043743">
    <property type="term" value="F:LPPG:FO 2-phospho-L-lactate transferase activity"/>
    <property type="evidence" value="ECO:0007669"/>
    <property type="project" value="InterPro"/>
</dbReference>
<keyword evidence="5" id="KW-1185">Reference proteome</keyword>
<gene>
    <name evidence="4" type="ORF">Mterra_03735</name>
</gene>
<evidence type="ECO:0000313" key="5">
    <source>
        <dbReference type="Proteomes" id="UP000265715"/>
    </source>
</evidence>
<dbReference type="PANTHER" id="PTHR30135">
    <property type="entry name" value="UNCHARACTERIZED PROTEIN YVCK-RELATED"/>
    <property type="match status" value="1"/>
</dbReference>
<comment type="caution">
    <text evidence="4">The sequence shown here is derived from an EMBL/GenBank/DDBJ whole genome shotgun (WGS) entry which is preliminary data.</text>
</comment>
<evidence type="ECO:0000256" key="1">
    <source>
        <dbReference type="ARBA" id="ARBA00022490"/>
    </source>
</evidence>
<dbReference type="InterPro" id="IPR010119">
    <property type="entry name" value="Gluconeogen_factor"/>
</dbReference>
<dbReference type="PANTHER" id="PTHR30135:SF3">
    <property type="entry name" value="GLUCONEOGENESIS FACTOR-RELATED"/>
    <property type="match status" value="1"/>
</dbReference>
<protein>
    <recommendedName>
        <fullName evidence="2">Putative gluconeogenesis factor</fullName>
    </recommendedName>
</protein>
<evidence type="ECO:0000256" key="2">
    <source>
        <dbReference type="HAMAP-Rule" id="MF_00973"/>
    </source>
</evidence>
<proteinExistence type="inferred from homology"/>
<accession>A0A399E2E3</accession>
<comment type="subcellular location">
    <subcellularLocation>
        <location evidence="2">Cytoplasm</location>
    </subcellularLocation>
</comment>
<keyword evidence="3" id="KW-0812">Transmembrane</keyword>
<keyword evidence="1 2" id="KW-0963">Cytoplasm</keyword>
<evidence type="ECO:0000256" key="3">
    <source>
        <dbReference type="SAM" id="Phobius"/>
    </source>
</evidence>
<reference evidence="4 5" key="1">
    <citation type="submission" date="2018-08" db="EMBL/GenBank/DDBJ databases">
        <title>Meiothermus terrae DSM 26712 genome sequencing project.</title>
        <authorList>
            <person name="Da Costa M.S."/>
            <person name="Albuquerque L."/>
            <person name="Raposo P."/>
            <person name="Froufe H.J.C."/>
            <person name="Barroso C.S."/>
            <person name="Egas C."/>
        </authorList>
    </citation>
    <scope>NUCLEOTIDE SEQUENCE [LARGE SCALE GENOMIC DNA]</scope>
    <source>
        <strain evidence="4 5">DSM 26712</strain>
    </source>
</reference>
<dbReference type="GO" id="GO:0005737">
    <property type="term" value="C:cytoplasm"/>
    <property type="evidence" value="ECO:0007669"/>
    <property type="project" value="UniProtKB-SubCell"/>
</dbReference>
<name>A0A399E2E3_9DEIN</name>
<dbReference type="EMBL" id="QXDL01000280">
    <property type="protein sequence ID" value="RIH77713.1"/>
    <property type="molecule type" value="Genomic_DNA"/>
</dbReference>
<dbReference type="GO" id="GO:0008360">
    <property type="term" value="P:regulation of cell shape"/>
    <property type="evidence" value="ECO:0007669"/>
    <property type="project" value="UniProtKB-UniRule"/>
</dbReference>